<dbReference type="Proteomes" id="UP000252139">
    <property type="component" value="Unassembled WGS sequence"/>
</dbReference>
<proteinExistence type="predicted"/>
<evidence type="ECO:0000313" key="3">
    <source>
        <dbReference type="Proteomes" id="UP000252139"/>
    </source>
</evidence>
<name>A0A367K353_RHIAZ</name>
<accession>A0A367K353</accession>
<evidence type="ECO:0000256" key="1">
    <source>
        <dbReference type="SAM" id="MobiDB-lite"/>
    </source>
</evidence>
<feature type="compositionally biased region" description="Basic and acidic residues" evidence="1">
    <location>
        <begin position="1"/>
        <end position="13"/>
    </location>
</feature>
<dbReference type="AlphaFoldDB" id="A0A367K353"/>
<feature type="region of interest" description="Disordered" evidence="1">
    <location>
        <begin position="1"/>
        <end position="30"/>
    </location>
</feature>
<gene>
    <name evidence="2" type="ORF">CU097_013770</name>
</gene>
<comment type="caution">
    <text evidence="2">The sequence shown here is derived from an EMBL/GenBank/DDBJ whole genome shotgun (WGS) entry which is preliminary data.</text>
</comment>
<protein>
    <submittedName>
        <fullName evidence="2">Uncharacterized protein</fullName>
    </submittedName>
</protein>
<reference evidence="2 3" key="1">
    <citation type="journal article" date="2018" name="G3 (Bethesda)">
        <title>Phylogenetic and Phylogenomic Definition of Rhizopus Species.</title>
        <authorList>
            <person name="Gryganskyi A.P."/>
            <person name="Golan J."/>
            <person name="Dolatabadi S."/>
            <person name="Mondo S."/>
            <person name="Robb S."/>
            <person name="Idnurm A."/>
            <person name="Muszewska A."/>
            <person name="Steczkiewicz K."/>
            <person name="Masonjones S."/>
            <person name="Liao H.L."/>
            <person name="Gajdeczka M.T."/>
            <person name="Anike F."/>
            <person name="Vuek A."/>
            <person name="Anishchenko I.M."/>
            <person name="Voigt K."/>
            <person name="de Hoog G.S."/>
            <person name="Smith M.E."/>
            <person name="Heitman J."/>
            <person name="Vilgalys R."/>
            <person name="Stajich J.E."/>
        </authorList>
    </citation>
    <scope>NUCLEOTIDE SEQUENCE [LARGE SCALE GENOMIC DNA]</scope>
    <source>
        <strain evidence="2 3">CBS 357.93</strain>
    </source>
</reference>
<dbReference type="EMBL" id="PJQL01000356">
    <property type="protein sequence ID" value="RCH96576.1"/>
    <property type="molecule type" value="Genomic_DNA"/>
</dbReference>
<sequence>MKWHIEERTDRTAAEPISVDNTTATAQNKRSKPTRYYLKESTFSEGPVLENAVKVHIIFHFTAVSYPTFDTR</sequence>
<evidence type="ECO:0000313" key="2">
    <source>
        <dbReference type="EMBL" id="RCH96576.1"/>
    </source>
</evidence>
<keyword evidence="3" id="KW-1185">Reference proteome</keyword>
<organism evidence="2 3">
    <name type="scientific">Rhizopus azygosporus</name>
    <name type="common">Rhizopus microsporus var. azygosporus</name>
    <dbReference type="NCBI Taxonomy" id="86630"/>
    <lineage>
        <taxon>Eukaryota</taxon>
        <taxon>Fungi</taxon>
        <taxon>Fungi incertae sedis</taxon>
        <taxon>Mucoromycota</taxon>
        <taxon>Mucoromycotina</taxon>
        <taxon>Mucoromycetes</taxon>
        <taxon>Mucorales</taxon>
        <taxon>Mucorineae</taxon>
        <taxon>Rhizopodaceae</taxon>
        <taxon>Rhizopus</taxon>
    </lineage>
</organism>
<feature type="compositionally biased region" description="Polar residues" evidence="1">
    <location>
        <begin position="19"/>
        <end position="28"/>
    </location>
</feature>